<feature type="transmembrane region" description="Helical" evidence="1">
    <location>
        <begin position="137"/>
        <end position="160"/>
    </location>
</feature>
<sequence>MVFSISCDSVAVVVTWSVVESVIAASVVISNSSNVEGEVVFSDIVILSVITFIGASVSAGFGSTEGCVVSEASVVVKVDSFSSETVVPCGMVEKIIITSVDLVDSVVLVSAGVSEIVEVTGKIVVESSAASSDIVDFTSVLVVSPSGLIVIPISVVRVIVLSDKSIIVSDDVEVIASFLLVVEIMVVSSSVSVVVEVIGNSVVSVSEFVSFIFGVEKAVSFSVVDKIMGSVGVNVVDSKLFFKVSTDSVIVEFSSIVSEVDIQK</sequence>
<dbReference type="WBParaSite" id="PDA_v2.g20694.t1">
    <property type="protein sequence ID" value="PDA_v2.g20694.t1"/>
    <property type="gene ID" value="PDA_v2.g20694"/>
</dbReference>
<keyword evidence="1" id="KW-1133">Transmembrane helix</keyword>
<dbReference type="AlphaFoldDB" id="A0A914PWG5"/>
<evidence type="ECO:0000313" key="3">
    <source>
        <dbReference type="WBParaSite" id="PDA_v2.g20694.t1"/>
    </source>
</evidence>
<keyword evidence="1" id="KW-0472">Membrane</keyword>
<accession>A0A914PWG5</accession>
<name>A0A914PWG5_9BILA</name>
<keyword evidence="2" id="KW-1185">Reference proteome</keyword>
<organism evidence="2 3">
    <name type="scientific">Panagrolaimus davidi</name>
    <dbReference type="NCBI Taxonomy" id="227884"/>
    <lineage>
        <taxon>Eukaryota</taxon>
        <taxon>Metazoa</taxon>
        <taxon>Ecdysozoa</taxon>
        <taxon>Nematoda</taxon>
        <taxon>Chromadorea</taxon>
        <taxon>Rhabditida</taxon>
        <taxon>Tylenchina</taxon>
        <taxon>Panagrolaimomorpha</taxon>
        <taxon>Panagrolaimoidea</taxon>
        <taxon>Panagrolaimidae</taxon>
        <taxon>Panagrolaimus</taxon>
    </lineage>
</organism>
<protein>
    <submittedName>
        <fullName evidence="3">Uncharacterized protein</fullName>
    </submittedName>
</protein>
<dbReference type="Proteomes" id="UP000887578">
    <property type="component" value="Unplaced"/>
</dbReference>
<evidence type="ECO:0000256" key="1">
    <source>
        <dbReference type="SAM" id="Phobius"/>
    </source>
</evidence>
<reference evidence="3" key="1">
    <citation type="submission" date="2022-11" db="UniProtKB">
        <authorList>
            <consortium name="WormBaseParasite"/>
        </authorList>
    </citation>
    <scope>IDENTIFICATION</scope>
</reference>
<evidence type="ECO:0000313" key="2">
    <source>
        <dbReference type="Proteomes" id="UP000887578"/>
    </source>
</evidence>
<proteinExistence type="predicted"/>
<keyword evidence="1" id="KW-0812">Transmembrane</keyword>